<evidence type="ECO:0000313" key="4">
    <source>
        <dbReference type="EMBL" id="CAL1272577.1"/>
    </source>
</evidence>
<evidence type="ECO:0000259" key="3">
    <source>
        <dbReference type="Pfam" id="PF12540"/>
    </source>
</evidence>
<name>A0AAV1ZL96_9ARAC</name>
<protein>
    <recommendedName>
        <fullName evidence="3">Genetic suppressor element-like domain-containing protein</fullName>
    </recommendedName>
</protein>
<feature type="compositionally biased region" description="Low complexity" evidence="2">
    <location>
        <begin position="1018"/>
        <end position="1032"/>
    </location>
</feature>
<feature type="region of interest" description="Disordered" evidence="2">
    <location>
        <begin position="1359"/>
        <end position="1401"/>
    </location>
</feature>
<feature type="domain" description="Genetic suppressor element-like" evidence="3">
    <location>
        <begin position="1592"/>
        <end position="1732"/>
    </location>
</feature>
<feature type="region of interest" description="Disordered" evidence="2">
    <location>
        <begin position="1018"/>
        <end position="1084"/>
    </location>
</feature>
<organism evidence="4 5">
    <name type="scientific">Larinioides sclopetarius</name>
    <dbReference type="NCBI Taxonomy" id="280406"/>
    <lineage>
        <taxon>Eukaryota</taxon>
        <taxon>Metazoa</taxon>
        <taxon>Ecdysozoa</taxon>
        <taxon>Arthropoda</taxon>
        <taxon>Chelicerata</taxon>
        <taxon>Arachnida</taxon>
        <taxon>Araneae</taxon>
        <taxon>Araneomorphae</taxon>
        <taxon>Entelegynae</taxon>
        <taxon>Araneoidea</taxon>
        <taxon>Araneidae</taxon>
        <taxon>Larinioides</taxon>
    </lineage>
</organism>
<evidence type="ECO:0000313" key="5">
    <source>
        <dbReference type="Proteomes" id="UP001497382"/>
    </source>
</evidence>
<sequence>MTSTTLREMLVKQEPRPVSCCYVCSGPRAEYVIYSKPYGDNPFFPFLEVHQPPEGAESMRSDGRVLVCLVCYSFLNQQWDTYEKTKTPYNKRLYWLKRLDGGPFAGMDLNLQQDYESLFESSNAAIDPDSRSKPKQSKSHHSSDLDVIKTKHNAPSYSNTFSFSSQSSEKPESVGSNILDLSMSTRTPSRSSSTASPGVISEVCYTCGQEAKALTSVFVKFIRNCPTFPSLATHPKPPRAKPVDSDGRINICNQCHLSLLQQWDYFQRRNTPQHERVYKIPFIELDVPKQEVQPKDKSFVCYTCGMVSQTSVQRFISAYPEADGEPYYSFLLNSVPHPGANKLSNGKAAVCSLCYKSFFRQFQVYEVSKTPEDQRKYKTLNNESVCDNTSVLRQHLEGNAPEPVVESRRECYLCETVTESLFYINSLPTGDMYFPFIKSLPKPSAAFPMDNHGRVKVCSQCHTSLSYQWNAFEHAFIPINQRQYKIPGSKLQIAANHGMATSLHPVSHPSHSKAITVDEEQKLSTKKASVNVCSLCESSLSLENACFLETVPRENCMYFPSIRSFVKCFADQYGRILACNQCFSNLKNQWDVFESARVPHSQRHYEIFPPKSERDRPVHFASDGVVSEASAALHIQVSSPDLKVDLAKHSSNVEPLLTTVNTLPISSITISTSAMSNSANSPQITDLKGVSMKSSADEPIPRITGPLDVPFVRPLVLSVPICCFVCGEMNTSSLSYPIRTLPTNDMRMEKTPDDVPFFPFLSKHPVPDGAEKLTSDGSALVCMFCYHSLVSQWLAYEMSNNPEDESRWHRRYNTHNYVCYICGITTYRKRVCSIAVKDFPFLLEHKRPLGALTVLNGECVLTCQTCFESITSQWKDFERMKVPVEMRKYNWIVLPPPPDDENSRGCQILQENPGSVLPPGENDLHIDESSIPHGLKPSSSHLSVPAPYGVSKSAVRNVMSPVHQSGPHAAAGFSPFTNSINPALNATRTSSFAAALRKLAKQAVDPIAAFFTEKELSPISPASTPSSSQQSIHNRQHPPMPMYMNSHNPNPPGHGSPSPSVTPSQSSHGKALDLGRYSNTHRNGSIVEPVSLKIENSKLISSSNDKRNDIPTGNKHLGPPNLPPSLRQDHSLSRGFQPYRNSEERRPTPPQGYNPSPPPNSMSGYAYHPSILQSSRIPPQSYSRLEESMYMERYGLLRPSSMPYPPPTNMIPHPRAPIYPPNQYPPELISQSMRPISSNSSSYSTSRYNTEEEDSKDSSMLRRREIIYQHERYSEREEGESRDREIEYMRKERNLMRQSPLNSHHSSSRLESSNEEKGHMGSITHGTPREYGRSMSPPTSTSTTPLNLATTIAHMENHLPPKDEYSSRMSRPGSNTINGQMHLRSTNHIRDMNYRKENDPTSSYRMHYQMNMENEKKPPIHMENPEPSIPVSTHSKSHSYFIERDSLKPNIVETRTLSLGSVIDSQINGIFARDNIVCNNNSYFSLNTESNQWENPIKLESENKKPFSAQEPYSIPSKVPSSEKSHESLTSDSSSGKMPPYMLSEHPYLYQGDSNGYPPTYRAKEPFLTRVLKNQDVTYESEMHSFNEPVERTVSVLDSREARLRKLRKDGVIEESDESGIESDEEDSDKLKELLTIRKGPPLKIESDPKKSKFLFYFGLVTDSKRQTLELKKQIRRHKALRERSLSPVEESSVKKEKLIEYDSAHLAELSSRLCYSEDFQAKTEFLRALDLKNLPPEEKEEREEIIKIVEEERLRRNGLLPPSERCIELQGSHIRKRGCNILDDVKHDAAKKPNVNQDESLLRFAVPERVVVHKNEPSLKDAKCAIASVQRLSSFLKPPMRTVPLPVPPLIPTCQVVPHASEAAQNKNPSIVVAKDPRVRQVNKDFVQEFHNSVLQTTQMQLAEKKNIPPIVPLEPSFQKSPVSAVAEKSDWFYLEYKPPFRWPGIEAIMESYECHISEQNVERKFLTESCQKLKALNEKSNIEVECLRKKTEELLKEKQLLECKRQELQSSYEKLKLIIQHFR</sequence>
<feature type="compositionally biased region" description="Low complexity" evidence="2">
    <location>
        <begin position="1055"/>
        <end position="1067"/>
    </location>
</feature>
<keyword evidence="1" id="KW-0175">Coiled coil</keyword>
<feature type="compositionally biased region" description="Low complexity" evidence="2">
    <location>
        <begin position="1301"/>
        <end position="1311"/>
    </location>
</feature>
<comment type="caution">
    <text evidence="4">The sequence shown here is derived from an EMBL/GenBank/DDBJ whole genome shotgun (WGS) entry which is preliminary data.</text>
</comment>
<feature type="compositionally biased region" description="Low complexity" evidence="2">
    <location>
        <begin position="1230"/>
        <end position="1246"/>
    </location>
</feature>
<dbReference type="Pfam" id="PF12540">
    <property type="entry name" value="DUF3736"/>
    <property type="match status" value="1"/>
</dbReference>
<feature type="compositionally biased region" description="Low complexity" evidence="2">
    <location>
        <begin position="1336"/>
        <end position="1345"/>
    </location>
</feature>
<evidence type="ECO:0000256" key="2">
    <source>
        <dbReference type="SAM" id="MobiDB-lite"/>
    </source>
</evidence>
<evidence type="ECO:0000256" key="1">
    <source>
        <dbReference type="SAM" id="Coils"/>
    </source>
</evidence>
<feature type="region of interest" description="Disordered" evidence="2">
    <location>
        <begin position="1230"/>
        <end position="1263"/>
    </location>
</feature>
<reference evidence="4 5" key="1">
    <citation type="submission" date="2024-04" db="EMBL/GenBank/DDBJ databases">
        <authorList>
            <person name="Rising A."/>
            <person name="Reimegard J."/>
            <person name="Sonavane S."/>
            <person name="Akerstrom W."/>
            <person name="Nylinder S."/>
            <person name="Hedman E."/>
            <person name="Kallberg Y."/>
        </authorList>
    </citation>
    <scope>NUCLEOTIDE SEQUENCE [LARGE SCALE GENOMIC DNA]</scope>
</reference>
<feature type="region of interest" description="Disordered" evidence="2">
    <location>
        <begin position="1293"/>
        <end position="1345"/>
    </location>
</feature>
<dbReference type="PANTHER" id="PTHR40240:SF1">
    <property type="entry name" value="PLEXUS, ISOFORM A"/>
    <property type="match status" value="1"/>
</dbReference>
<feature type="coiled-coil region" evidence="1">
    <location>
        <begin position="1972"/>
        <end position="2020"/>
    </location>
</feature>
<dbReference type="InterPro" id="IPR022207">
    <property type="entry name" value="GSE-like"/>
</dbReference>
<feature type="compositionally biased region" description="Pro residues" evidence="2">
    <location>
        <begin position="1148"/>
        <end position="1160"/>
    </location>
</feature>
<dbReference type="Proteomes" id="UP001497382">
    <property type="component" value="Unassembled WGS sequence"/>
</dbReference>
<feature type="compositionally biased region" description="Polar residues" evidence="2">
    <location>
        <begin position="1367"/>
        <end position="1386"/>
    </location>
</feature>
<gene>
    <name evidence="4" type="ORF">LARSCL_LOCUS6470</name>
</gene>
<feature type="region of interest" description="Disordered" evidence="2">
    <location>
        <begin position="1102"/>
        <end position="1167"/>
    </location>
</feature>
<feature type="region of interest" description="Disordered" evidence="2">
    <location>
        <begin position="125"/>
        <end position="149"/>
    </location>
</feature>
<keyword evidence="5" id="KW-1185">Reference proteome</keyword>
<feature type="region of interest" description="Disordered" evidence="2">
    <location>
        <begin position="1502"/>
        <end position="1544"/>
    </location>
</feature>
<feature type="compositionally biased region" description="Basic and acidic residues" evidence="2">
    <location>
        <begin position="1388"/>
        <end position="1399"/>
    </location>
</feature>
<dbReference type="PANTHER" id="PTHR40240">
    <property type="entry name" value="PLEXUS, ISOFORM A"/>
    <property type="match status" value="1"/>
</dbReference>
<proteinExistence type="predicted"/>
<dbReference type="EMBL" id="CAXIEN010000062">
    <property type="protein sequence ID" value="CAL1272577.1"/>
    <property type="molecule type" value="Genomic_DNA"/>
</dbReference>
<accession>A0AAV1ZL96</accession>